<evidence type="ECO:0000259" key="1">
    <source>
        <dbReference type="Pfam" id="PF22607"/>
    </source>
</evidence>
<feature type="domain" description="2,6-dihydroxypyridine 3-monooxygenase substrate binding" evidence="1">
    <location>
        <begin position="171"/>
        <end position="289"/>
    </location>
</feature>
<dbReference type="InterPro" id="IPR036188">
    <property type="entry name" value="FAD/NAD-bd_sf"/>
</dbReference>
<dbReference type="PANTHER" id="PTHR47469">
    <property type="entry name" value="MONOOXYGENASE-LIKE"/>
    <property type="match status" value="1"/>
</dbReference>
<dbReference type="InterPro" id="IPR054707">
    <property type="entry name" value="DhpH_subs-bd"/>
</dbReference>
<dbReference type="EMBL" id="JAEUXJ010000040">
    <property type="protein sequence ID" value="MBL6459436.1"/>
    <property type="molecule type" value="Genomic_DNA"/>
</dbReference>
<sequence>MPTHISPCSRRAVVIGGSVAGLFIGNFLQRSGWEVGIYERSRESLATRGLGIASHGELEELLIAAGARVPSPLGIEVTGRCAVDRHGEIIARYDYPQQLASWTSVFRSLSAAFAHEKYRNGWELAGIDLGEERSTAHFTNGEAIEADLIVGADGFRSSVRAVLAPHIQPRYGGYVAWRAAIKESDLSNDFRAETASQFCFCFPKASEFIGYPVPGDDGSAELGRRRYNCLWYYPVAPGAELTDLLTDAEGVVHQYSIPPHLVRPEHIERLQADARAKLPKKFLEPFFAAGRYLVQPIYDVESERIGFGNVALIGDAGFVARPHVGVGVLKAGQDAFALAQCLEREASVAEALACYDTERLAEGRASVAAGRRLGAFIERGLDGPWADPELGLRVEDIIRVSGRPVIRSDAIVGAPMNRSG</sequence>
<dbReference type="PANTHER" id="PTHR47469:SF2">
    <property type="entry name" value="OS06G0597600 PROTEIN"/>
    <property type="match status" value="1"/>
</dbReference>
<dbReference type="Proteomes" id="UP000606490">
    <property type="component" value="Unassembled WGS sequence"/>
</dbReference>
<dbReference type="RefSeq" id="WP_202829170.1">
    <property type="nucleotide sequence ID" value="NZ_JAEUXJ010000040.1"/>
</dbReference>
<name>A0ABS1VCN6_9PROT</name>
<evidence type="ECO:0000313" key="2">
    <source>
        <dbReference type="EMBL" id="MBL6459436.1"/>
    </source>
</evidence>
<proteinExistence type="predicted"/>
<dbReference type="SUPFAM" id="SSF54373">
    <property type="entry name" value="FAD-linked reductases, C-terminal domain"/>
    <property type="match status" value="1"/>
</dbReference>
<dbReference type="NCBIfam" id="NF005566">
    <property type="entry name" value="PRK07236.1"/>
    <property type="match status" value="1"/>
</dbReference>
<comment type="caution">
    <text evidence="2">The sequence shown here is derived from an EMBL/GenBank/DDBJ whole genome shotgun (WGS) entry which is preliminary data.</text>
</comment>
<keyword evidence="3" id="KW-1185">Reference proteome</keyword>
<dbReference type="Gene3D" id="3.50.50.60">
    <property type="entry name" value="FAD/NAD(P)-binding domain"/>
    <property type="match status" value="2"/>
</dbReference>
<accession>A0ABS1VCN6</accession>
<reference evidence="2 3" key="1">
    <citation type="submission" date="2021-01" db="EMBL/GenBank/DDBJ databases">
        <title>Belnapia mucosa sp. nov. and Belnapia arida sp. nov., isolated from the Tabernas Desert (Almeria, Spain).</title>
        <authorList>
            <person name="Molina-Menor E."/>
            <person name="Vidal-Verdu A."/>
            <person name="Calonge A."/>
            <person name="Satari L."/>
            <person name="Pereto Magraner J."/>
            <person name="Porcar Miralles M."/>
        </authorList>
    </citation>
    <scope>NUCLEOTIDE SEQUENCE [LARGE SCALE GENOMIC DNA]</scope>
    <source>
        <strain evidence="2 3">T6</strain>
    </source>
</reference>
<gene>
    <name evidence="2" type="ORF">JMJ55_29410</name>
</gene>
<dbReference type="Pfam" id="PF22607">
    <property type="entry name" value="FAD_binding-like"/>
    <property type="match status" value="1"/>
</dbReference>
<protein>
    <recommendedName>
        <fullName evidence="1">2,6-dihydroxypyridine 3-monooxygenase substrate binding domain-containing protein</fullName>
    </recommendedName>
</protein>
<dbReference type="PRINTS" id="PR00420">
    <property type="entry name" value="RNGMNOXGNASE"/>
</dbReference>
<evidence type="ECO:0000313" key="3">
    <source>
        <dbReference type="Proteomes" id="UP000606490"/>
    </source>
</evidence>
<dbReference type="SUPFAM" id="SSF51905">
    <property type="entry name" value="FAD/NAD(P)-binding domain"/>
    <property type="match status" value="1"/>
</dbReference>
<dbReference type="InterPro" id="IPR053212">
    <property type="entry name" value="DHP_3-monooxygenase"/>
</dbReference>
<organism evidence="2 3">
    <name type="scientific">Belnapia mucosa</name>
    <dbReference type="NCBI Taxonomy" id="2804532"/>
    <lineage>
        <taxon>Bacteria</taxon>
        <taxon>Pseudomonadati</taxon>
        <taxon>Pseudomonadota</taxon>
        <taxon>Alphaproteobacteria</taxon>
        <taxon>Acetobacterales</taxon>
        <taxon>Roseomonadaceae</taxon>
        <taxon>Belnapia</taxon>
    </lineage>
</organism>